<keyword evidence="4 10" id="KW-0808">Transferase</keyword>
<keyword evidence="9 10" id="KW-0961">Cell wall biogenesis/degradation</keyword>
<organism evidence="14 15">
    <name type="scientific">candidate division WWE3 bacterium</name>
    <dbReference type="NCBI Taxonomy" id="2053526"/>
    <lineage>
        <taxon>Bacteria</taxon>
        <taxon>Katanobacteria</taxon>
    </lineage>
</organism>
<evidence type="ECO:0000256" key="9">
    <source>
        <dbReference type="ARBA" id="ARBA00023316"/>
    </source>
</evidence>
<comment type="caution">
    <text evidence="10">Lacks conserved residue(s) required for the propagation of feature annotation.</text>
</comment>
<comment type="catalytic activity">
    <reaction evidence="10">
        <text>di-trans,octa-cis-undecaprenyl diphospho-N-acetyl-alpha-D-muramoyl-L-alanyl-D-glutamyl-meso-2,6-diaminopimeloyl-D-alanyl-D-alanine + UDP-N-acetyl-alpha-D-glucosamine = di-trans,octa-cis-undecaprenyl diphospho-[N-acetyl-alpha-D-glucosaminyl-(1-&gt;4)]-N-acetyl-alpha-D-muramoyl-L-alanyl-D-glutamyl-meso-2,6-diaminopimeloyl-D-alanyl-D-alanine + UDP + H(+)</text>
        <dbReference type="Rhea" id="RHEA:31227"/>
        <dbReference type="ChEBI" id="CHEBI:15378"/>
        <dbReference type="ChEBI" id="CHEBI:57705"/>
        <dbReference type="ChEBI" id="CHEBI:58223"/>
        <dbReference type="ChEBI" id="CHEBI:61387"/>
        <dbReference type="ChEBI" id="CHEBI:61388"/>
        <dbReference type="EC" id="2.4.1.227"/>
    </reaction>
</comment>
<dbReference type="HAMAP" id="MF_00033">
    <property type="entry name" value="MurG"/>
    <property type="match status" value="1"/>
</dbReference>
<dbReference type="PANTHER" id="PTHR21015:SF22">
    <property type="entry name" value="GLYCOSYLTRANSFERASE"/>
    <property type="match status" value="1"/>
</dbReference>
<keyword evidence="11" id="KW-1133">Transmembrane helix</keyword>
<comment type="caution">
    <text evidence="14">The sequence shown here is derived from an EMBL/GenBank/DDBJ whole genome shotgun (WGS) entry which is preliminary data.</text>
</comment>
<dbReference type="SUPFAM" id="SSF53756">
    <property type="entry name" value="UDP-Glycosyltransferase/glycogen phosphorylase"/>
    <property type="match status" value="1"/>
</dbReference>
<evidence type="ECO:0000256" key="4">
    <source>
        <dbReference type="ARBA" id="ARBA00022679"/>
    </source>
</evidence>
<evidence type="ECO:0000259" key="13">
    <source>
        <dbReference type="Pfam" id="PF04101"/>
    </source>
</evidence>
<evidence type="ECO:0000256" key="11">
    <source>
        <dbReference type="SAM" id="Phobius"/>
    </source>
</evidence>
<gene>
    <name evidence="10" type="primary">murG</name>
    <name evidence="14" type="ORF">KDA10_01055</name>
</gene>
<keyword evidence="1 10" id="KW-1003">Cell membrane</keyword>
<feature type="transmembrane region" description="Helical" evidence="11">
    <location>
        <begin position="96"/>
        <end position="115"/>
    </location>
</feature>
<keyword evidence="5 10" id="KW-0133">Cell shape</keyword>
<dbReference type="GO" id="GO:0051301">
    <property type="term" value="P:cell division"/>
    <property type="evidence" value="ECO:0007669"/>
    <property type="project" value="UniProtKB-KW"/>
</dbReference>
<dbReference type="EMBL" id="JAGQNY010000003">
    <property type="protein sequence ID" value="MCA9301941.1"/>
    <property type="molecule type" value="Genomic_DNA"/>
</dbReference>
<protein>
    <recommendedName>
        <fullName evidence="10">UDP-N-acetylglucosamine--N-acetylmuramyl-(pentapeptide) pyrophosphoryl-undecaprenol N-acetylglucosamine transferase</fullName>
        <ecNumber evidence="10">2.4.1.227</ecNumber>
    </recommendedName>
    <alternativeName>
        <fullName evidence="10">Undecaprenyl-PP-MurNAc-pentapeptide-UDPGlcNAc GlcNAc transferase</fullName>
    </alternativeName>
</protein>
<evidence type="ECO:0000313" key="14">
    <source>
        <dbReference type="EMBL" id="MCA9301941.1"/>
    </source>
</evidence>
<dbReference type="InterPro" id="IPR006009">
    <property type="entry name" value="GlcNAc_MurG"/>
</dbReference>
<dbReference type="AlphaFoldDB" id="A0A955DZB5"/>
<dbReference type="InterPro" id="IPR007235">
    <property type="entry name" value="Glyco_trans_28_C"/>
</dbReference>
<feature type="domain" description="Glycosyltransferase family 28 N-terminal" evidence="12">
    <location>
        <begin position="7"/>
        <end position="143"/>
    </location>
</feature>
<sequence length="378" mass="42774">MKIVLIGGHHSSAIPVIKELQKSDSSLELVWFGHRNSTRSNKRESLEHKEITALGLKFYSLRAGKFYRTYNPISLLMIPLGFVHALLLLIKERPDAILTFGGYLSVPVVTVGWFLRIPSVLHEQTVVVGYANKFSSFFAKRVLLSWPDSIKFFNKKKVQVVGIPIRSEIFEASSASFICEPSLPVMYITAGKSGSNKINLLINSILEHLLDEVNIIHQCGDHSQFNDYDKLLNTYNNVKDKVRGKYFLRKFVFVDEIGEAYSRADFVLCRAGAHTVAELLALRKPAILIPIPWVSHNEQYENARYVQKFGLGVILDERNISPPVLLQEIKKFSENIKSYKYNDESDLHIKLSSNAAIDIAGVILEVAKAQKRKDVKNV</sequence>
<dbReference type="Pfam" id="PF03033">
    <property type="entry name" value="Glyco_transf_28"/>
    <property type="match status" value="1"/>
</dbReference>
<keyword evidence="6 10" id="KW-0573">Peptidoglycan synthesis</keyword>
<evidence type="ECO:0000256" key="3">
    <source>
        <dbReference type="ARBA" id="ARBA00022676"/>
    </source>
</evidence>
<dbReference type="EC" id="2.4.1.227" evidence="10"/>
<keyword evidence="2 10" id="KW-0132">Cell division</keyword>
<evidence type="ECO:0000256" key="6">
    <source>
        <dbReference type="ARBA" id="ARBA00022984"/>
    </source>
</evidence>
<evidence type="ECO:0000256" key="8">
    <source>
        <dbReference type="ARBA" id="ARBA00023306"/>
    </source>
</evidence>
<comment type="similarity">
    <text evidence="10">Belongs to the glycosyltransferase 28 family. MurG subfamily.</text>
</comment>
<evidence type="ECO:0000256" key="7">
    <source>
        <dbReference type="ARBA" id="ARBA00023136"/>
    </source>
</evidence>
<dbReference type="GO" id="GO:0005886">
    <property type="term" value="C:plasma membrane"/>
    <property type="evidence" value="ECO:0007669"/>
    <property type="project" value="UniProtKB-SubCell"/>
</dbReference>
<feature type="domain" description="Glycosyl transferase family 28 C-terminal" evidence="13">
    <location>
        <begin position="186"/>
        <end position="343"/>
    </location>
</feature>
<evidence type="ECO:0000256" key="1">
    <source>
        <dbReference type="ARBA" id="ARBA00022475"/>
    </source>
</evidence>
<evidence type="ECO:0000256" key="5">
    <source>
        <dbReference type="ARBA" id="ARBA00022960"/>
    </source>
</evidence>
<dbReference type="GO" id="GO:0008360">
    <property type="term" value="P:regulation of cell shape"/>
    <property type="evidence" value="ECO:0007669"/>
    <property type="project" value="UniProtKB-KW"/>
</dbReference>
<keyword evidence="8 10" id="KW-0131">Cell cycle</keyword>
<dbReference type="PANTHER" id="PTHR21015">
    <property type="entry name" value="UDP-N-ACETYLGLUCOSAMINE--N-ACETYLMURAMYL-(PENTAPEPTIDE) PYROPHOSPHORYL-UNDECAPRENOL N-ACETYLGLUCOSAMINE TRANSFERASE 1"/>
    <property type="match status" value="1"/>
</dbReference>
<dbReference type="CDD" id="cd03785">
    <property type="entry name" value="GT28_MurG"/>
    <property type="match status" value="1"/>
</dbReference>
<evidence type="ECO:0000256" key="10">
    <source>
        <dbReference type="HAMAP-Rule" id="MF_00033"/>
    </source>
</evidence>
<dbReference type="Gene3D" id="3.40.50.2000">
    <property type="entry name" value="Glycogen Phosphorylase B"/>
    <property type="match status" value="2"/>
</dbReference>
<dbReference type="GO" id="GO:0005975">
    <property type="term" value="P:carbohydrate metabolic process"/>
    <property type="evidence" value="ECO:0007669"/>
    <property type="project" value="InterPro"/>
</dbReference>
<dbReference type="Proteomes" id="UP000714817">
    <property type="component" value="Unassembled WGS sequence"/>
</dbReference>
<keyword evidence="7 10" id="KW-0472">Membrane</keyword>
<evidence type="ECO:0000259" key="12">
    <source>
        <dbReference type="Pfam" id="PF03033"/>
    </source>
</evidence>
<reference evidence="14" key="2">
    <citation type="journal article" date="2021" name="Microbiome">
        <title>Successional dynamics and alternative stable states in a saline activated sludge microbial community over 9 years.</title>
        <authorList>
            <person name="Wang Y."/>
            <person name="Ye J."/>
            <person name="Ju F."/>
            <person name="Liu L."/>
            <person name="Boyd J.A."/>
            <person name="Deng Y."/>
            <person name="Parks D.H."/>
            <person name="Jiang X."/>
            <person name="Yin X."/>
            <person name="Woodcroft B.J."/>
            <person name="Tyson G.W."/>
            <person name="Hugenholtz P."/>
            <person name="Polz M.F."/>
            <person name="Zhang T."/>
        </authorList>
    </citation>
    <scope>NUCLEOTIDE SEQUENCE</scope>
    <source>
        <strain evidence="14">HKST-UBA80</strain>
    </source>
</reference>
<evidence type="ECO:0000256" key="2">
    <source>
        <dbReference type="ARBA" id="ARBA00022618"/>
    </source>
</evidence>
<comment type="subcellular location">
    <subcellularLocation>
        <location evidence="10">Cell membrane</location>
        <topology evidence="10">Peripheral membrane protein</topology>
        <orientation evidence="10">Cytoplasmic side</orientation>
    </subcellularLocation>
</comment>
<reference evidence="14" key="1">
    <citation type="submission" date="2020-04" db="EMBL/GenBank/DDBJ databases">
        <authorList>
            <person name="Zhang T."/>
        </authorList>
    </citation>
    <scope>NUCLEOTIDE SEQUENCE</scope>
    <source>
        <strain evidence="14">HKST-UBA80</strain>
    </source>
</reference>
<dbReference type="Pfam" id="PF04101">
    <property type="entry name" value="Glyco_tran_28_C"/>
    <property type="match status" value="1"/>
</dbReference>
<dbReference type="GO" id="GO:0071555">
    <property type="term" value="P:cell wall organization"/>
    <property type="evidence" value="ECO:0007669"/>
    <property type="project" value="UniProtKB-KW"/>
</dbReference>
<proteinExistence type="inferred from homology"/>
<feature type="binding site" evidence="10">
    <location>
        <position position="166"/>
    </location>
    <ligand>
        <name>UDP-N-acetyl-alpha-D-glucosamine</name>
        <dbReference type="ChEBI" id="CHEBI:57705"/>
    </ligand>
</feature>
<keyword evidence="11" id="KW-0812">Transmembrane</keyword>
<feature type="transmembrane region" description="Helical" evidence="11">
    <location>
        <begin position="70"/>
        <end position="90"/>
    </location>
</feature>
<accession>A0A955DZB5</accession>
<feature type="binding site" evidence="10">
    <location>
        <position position="299"/>
    </location>
    <ligand>
        <name>UDP-N-acetyl-alpha-D-glucosamine</name>
        <dbReference type="ChEBI" id="CHEBI:57705"/>
    </ligand>
</feature>
<evidence type="ECO:0000313" key="15">
    <source>
        <dbReference type="Proteomes" id="UP000714817"/>
    </source>
</evidence>
<comment type="function">
    <text evidence="10">Cell wall formation. Catalyzes the transfer of a GlcNAc subunit on undecaprenyl-pyrophosphoryl-MurNAc-pentapeptide (lipid intermediate I) to form undecaprenyl-pyrophosphoryl-MurNAc-(pentapeptide)GlcNAc (lipid intermediate II).</text>
</comment>
<dbReference type="InterPro" id="IPR004276">
    <property type="entry name" value="GlycoTrans_28_N"/>
</dbReference>
<dbReference type="GO" id="GO:0050511">
    <property type="term" value="F:undecaprenyldiphospho-muramoylpentapeptide beta-N-acetylglucosaminyltransferase activity"/>
    <property type="evidence" value="ECO:0007669"/>
    <property type="project" value="UniProtKB-UniRule"/>
</dbReference>
<name>A0A955DZB5_UNCKA</name>
<dbReference type="GO" id="GO:0009252">
    <property type="term" value="P:peptidoglycan biosynthetic process"/>
    <property type="evidence" value="ECO:0007669"/>
    <property type="project" value="UniProtKB-UniRule"/>
</dbReference>
<comment type="pathway">
    <text evidence="10">Cell wall biogenesis; peptidoglycan biosynthesis.</text>
</comment>
<keyword evidence="3 10" id="KW-0328">Glycosyltransferase</keyword>